<gene>
    <name evidence="1" type="ORF">PACLA_8A081703</name>
</gene>
<dbReference type="EMBL" id="CACRXK020006435">
    <property type="protein sequence ID" value="CAB4009396.1"/>
    <property type="molecule type" value="Genomic_DNA"/>
</dbReference>
<comment type="caution">
    <text evidence="1">The sequence shown here is derived from an EMBL/GenBank/DDBJ whole genome shotgun (WGS) entry which is preliminary data.</text>
</comment>
<evidence type="ECO:0000313" key="1">
    <source>
        <dbReference type="EMBL" id="CAB4009396.1"/>
    </source>
</evidence>
<accession>A0A7D9IMC4</accession>
<reference evidence="1" key="1">
    <citation type="submission" date="2020-04" db="EMBL/GenBank/DDBJ databases">
        <authorList>
            <person name="Alioto T."/>
            <person name="Alioto T."/>
            <person name="Gomez Garrido J."/>
        </authorList>
    </citation>
    <scope>NUCLEOTIDE SEQUENCE</scope>
    <source>
        <strain evidence="1">A484AB</strain>
    </source>
</reference>
<organism evidence="1 2">
    <name type="scientific">Paramuricea clavata</name>
    <name type="common">Red gorgonian</name>
    <name type="synonym">Violescent sea-whip</name>
    <dbReference type="NCBI Taxonomy" id="317549"/>
    <lineage>
        <taxon>Eukaryota</taxon>
        <taxon>Metazoa</taxon>
        <taxon>Cnidaria</taxon>
        <taxon>Anthozoa</taxon>
        <taxon>Octocorallia</taxon>
        <taxon>Malacalcyonacea</taxon>
        <taxon>Plexauridae</taxon>
        <taxon>Paramuricea</taxon>
    </lineage>
</organism>
<dbReference type="Proteomes" id="UP001152795">
    <property type="component" value="Unassembled WGS sequence"/>
</dbReference>
<evidence type="ECO:0000313" key="2">
    <source>
        <dbReference type="Proteomes" id="UP001152795"/>
    </source>
</evidence>
<sequence length="69" mass="8193">KTFKLRAVSPRKSTWQVIETMYYARMIDYNGRKSRARGFRLSNNPVESEESQREKENDVRVDLIVICII</sequence>
<protein>
    <submittedName>
        <fullName evidence="1">Uncharacterized protein</fullName>
    </submittedName>
</protein>
<dbReference type="AlphaFoldDB" id="A0A7D9IMC4"/>
<proteinExistence type="predicted"/>
<keyword evidence="2" id="KW-1185">Reference proteome</keyword>
<feature type="non-terminal residue" evidence="1">
    <location>
        <position position="69"/>
    </location>
</feature>
<name>A0A7D9IMC4_PARCT</name>